<dbReference type="Gene3D" id="1.25.40.10">
    <property type="entry name" value="Tetratricopeptide repeat domain"/>
    <property type="match status" value="1"/>
</dbReference>
<feature type="compositionally biased region" description="Polar residues" evidence="2">
    <location>
        <begin position="223"/>
        <end position="242"/>
    </location>
</feature>
<feature type="compositionally biased region" description="Basic and acidic residues" evidence="2">
    <location>
        <begin position="243"/>
        <end position="252"/>
    </location>
</feature>
<comment type="caution">
    <text evidence="3">The sequence shown here is derived from an EMBL/GenBank/DDBJ whole genome shotgun (WGS) entry which is preliminary data.</text>
</comment>
<comment type="similarity">
    <text evidence="1">Belongs to the sel-1 family.</text>
</comment>
<feature type="compositionally biased region" description="Basic and acidic residues" evidence="2">
    <location>
        <begin position="184"/>
        <end position="195"/>
    </location>
</feature>
<evidence type="ECO:0000313" key="3">
    <source>
        <dbReference type="EMBL" id="KAF8822749.1"/>
    </source>
</evidence>
<dbReference type="Proteomes" id="UP000823046">
    <property type="component" value="Unassembled WGS sequence"/>
</dbReference>
<evidence type="ECO:0000313" key="4">
    <source>
        <dbReference type="Proteomes" id="UP000823046"/>
    </source>
</evidence>
<evidence type="ECO:0000256" key="2">
    <source>
        <dbReference type="SAM" id="MobiDB-lite"/>
    </source>
</evidence>
<sequence length="624" mass="70800">MGVIPPGGPNVTKAKHYYELAAAQNRLVAMYNIAVLTIKEIVSVGKLSAEKCLMSYNNFLSVAHFHPEVATLILHSLRAHELGDTTGALLRSMLLSELGHPVGHGNTAYLWSEHETRAQLLLSMLKEQQGLIKESPPKGGNSGDVPTFDKGGPMEDHSRHSSSTRTFDLNLSDEEQSVSVESLTDSRVEESKLHSFDPSVPPAFPLATELDDQPKLGQKLSKKQAQTGVDHSSRTEIQSQSNNRDESFQSLVRKENSDRVMLPVAGYKHRRGSHVPTGRPLWILRLFPSLTRILDYTFSHTRSWISRIGLYEWKPFSFLRQASQQSKLEKNTLPRVPQADYLKPEVFSKLYSDQLLEHLRVSEFLHCWALPEFYFSVVERQQLRTIKRSGMFQTKTLQYENIPTENSFHLSSSQFLGDESGLYATLFNSHHATRDITEEHLDALISAFNKNISNSVQACRFYYSRRFAQQNDWLSLFEVVEIYLNGKAGTFLNATKAFEWIDRAANLGNDNALYEKALMLENGIGIPQNKKKAYEIYWEMVLNKSLPQSAIGSLSLLISSAKWCFMKLHTRLDFIYPFSYLSRKSSIKDSIESFAYPSTRSSKSLFATSHWNMCTAKDSIYSPL</sequence>
<dbReference type="InterPro" id="IPR011990">
    <property type="entry name" value="TPR-like_helical_dom_sf"/>
</dbReference>
<dbReference type="InterPro" id="IPR006597">
    <property type="entry name" value="Sel1-like"/>
</dbReference>
<dbReference type="PANTHER" id="PTHR11102:SF160">
    <property type="entry name" value="ERAD-ASSOCIATED E3 UBIQUITIN-PROTEIN LIGASE COMPONENT HRD3"/>
    <property type="match status" value="1"/>
</dbReference>
<dbReference type="Pfam" id="PF08238">
    <property type="entry name" value="Sel1"/>
    <property type="match status" value="3"/>
</dbReference>
<evidence type="ECO:0000256" key="1">
    <source>
        <dbReference type="ARBA" id="ARBA00038101"/>
    </source>
</evidence>
<gene>
    <name evidence="3" type="ORF">IE077_002795</name>
</gene>
<feature type="region of interest" description="Disordered" evidence="2">
    <location>
        <begin position="132"/>
        <end position="252"/>
    </location>
</feature>
<feature type="non-terminal residue" evidence="3">
    <location>
        <position position="624"/>
    </location>
</feature>
<proteinExistence type="inferred from homology"/>
<dbReference type="EMBL" id="JADAQX010000027">
    <property type="protein sequence ID" value="KAF8822749.1"/>
    <property type="molecule type" value="Genomic_DNA"/>
</dbReference>
<protein>
    <submittedName>
        <fullName evidence="3">Uncharacterized protein</fullName>
    </submittedName>
</protein>
<keyword evidence="4" id="KW-1185">Reference proteome</keyword>
<reference evidence="3 4" key="1">
    <citation type="journal article" date="2020" name="bioRxiv">
        <title>Metabolic contributions of an alphaproteobacterial endosymbiont in the apicomplexan Cardiosporidium cionae.</title>
        <authorList>
            <person name="Hunter E.S."/>
            <person name="Paight C.J."/>
            <person name="Lane C.E."/>
        </authorList>
    </citation>
    <scope>NUCLEOTIDE SEQUENCE [LARGE SCALE GENOMIC DNA]</scope>
    <source>
        <strain evidence="3">ESH_2018</strain>
    </source>
</reference>
<dbReference type="PANTHER" id="PTHR11102">
    <property type="entry name" value="SEL-1-LIKE PROTEIN"/>
    <property type="match status" value="1"/>
</dbReference>
<dbReference type="InterPro" id="IPR050767">
    <property type="entry name" value="Sel1_AlgK"/>
</dbReference>
<organism evidence="3 4">
    <name type="scientific">Cardiosporidium cionae</name>
    <dbReference type="NCBI Taxonomy" id="476202"/>
    <lineage>
        <taxon>Eukaryota</taxon>
        <taxon>Sar</taxon>
        <taxon>Alveolata</taxon>
        <taxon>Apicomplexa</taxon>
        <taxon>Aconoidasida</taxon>
        <taxon>Nephromycida</taxon>
        <taxon>Cardiosporidium</taxon>
    </lineage>
</organism>
<name>A0ABQ7JFT8_9APIC</name>
<dbReference type="SUPFAM" id="SSF81901">
    <property type="entry name" value="HCP-like"/>
    <property type="match status" value="1"/>
</dbReference>
<accession>A0ABQ7JFT8</accession>